<accession>A0A4P9W6B1</accession>
<evidence type="ECO:0000256" key="1">
    <source>
        <dbReference type="SAM" id="MobiDB-lite"/>
    </source>
</evidence>
<evidence type="ECO:0000313" key="3">
    <source>
        <dbReference type="Proteomes" id="UP000269721"/>
    </source>
</evidence>
<keyword evidence="3" id="KW-1185">Reference proteome</keyword>
<gene>
    <name evidence="2" type="ORF">BDK51DRAFT_53083</name>
</gene>
<dbReference type="InterPro" id="IPR014710">
    <property type="entry name" value="RmlC-like_jellyroll"/>
</dbReference>
<dbReference type="EMBL" id="KZ997124">
    <property type="protein sequence ID" value="RKO87844.1"/>
    <property type="molecule type" value="Genomic_DNA"/>
</dbReference>
<feature type="compositionally biased region" description="Low complexity" evidence="1">
    <location>
        <begin position="15"/>
        <end position="27"/>
    </location>
</feature>
<feature type="compositionally biased region" description="Polar residues" evidence="1">
    <location>
        <begin position="1"/>
        <end position="11"/>
    </location>
</feature>
<dbReference type="Gene3D" id="2.60.120.10">
    <property type="entry name" value="Jelly Rolls"/>
    <property type="match status" value="1"/>
</dbReference>
<dbReference type="AlphaFoldDB" id="A0A4P9W6B1"/>
<dbReference type="Proteomes" id="UP000269721">
    <property type="component" value="Unassembled WGS sequence"/>
</dbReference>
<protein>
    <submittedName>
        <fullName evidence="2">Uncharacterized protein</fullName>
    </submittedName>
</protein>
<feature type="region of interest" description="Disordered" evidence="1">
    <location>
        <begin position="90"/>
        <end position="135"/>
    </location>
</feature>
<reference evidence="3" key="1">
    <citation type="journal article" date="2018" name="Nat. Microbiol.">
        <title>Leveraging single-cell genomics to expand the fungal tree of life.</title>
        <authorList>
            <person name="Ahrendt S.R."/>
            <person name="Quandt C.A."/>
            <person name="Ciobanu D."/>
            <person name="Clum A."/>
            <person name="Salamov A."/>
            <person name="Andreopoulos B."/>
            <person name="Cheng J.F."/>
            <person name="Woyke T."/>
            <person name="Pelin A."/>
            <person name="Henrissat B."/>
            <person name="Reynolds N.K."/>
            <person name="Benny G.L."/>
            <person name="Smith M.E."/>
            <person name="James T.Y."/>
            <person name="Grigoriev I.V."/>
        </authorList>
    </citation>
    <scope>NUCLEOTIDE SEQUENCE [LARGE SCALE GENOMIC DNA]</scope>
</reference>
<sequence length="296" mass="32794">MIRNTSQSTDGSTDRLSQQHHQSSRTRSLSKDPLPPLRTTLSSLDPRENPLPSPLSKNPSALRSPSTSDTDQHRDQIGITLTRSFCSAKSSPWTQELGGPGAPRGSVPPRGSRRTSIHATPLIRTPRPPAAAPDVSEAPREWDSLAGSAADLVDGAPEKVGTSPRERWARAIEAVLERVRTVRAFARPIVVEADGKEESHEQPSLTASRIGFNMEEYRVNRKRFALRLSSNLRKILTKLPEEVTSADDDILYGLTTVLPMFAKYDASMRRELTRVLKYEVFEAGRTIVREVRILNG</sequence>
<name>A0A4P9W6B1_9FUNG</name>
<organism evidence="2 3">
    <name type="scientific">Blyttiomyces helicus</name>
    <dbReference type="NCBI Taxonomy" id="388810"/>
    <lineage>
        <taxon>Eukaryota</taxon>
        <taxon>Fungi</taxon>
        <taxon>Fungi incertae sedis</taxon>
        <taxon>Chytridiomycota</taxon>
        <taxon>Chytridiomycota incertae sedis</taxon>
        <taxon>Chytridiomycetes</taxon>
        <taxon>Chytridiomycetes incertae sedis</taxon>
        <taxon>Blyttiomyces</taxon>
    </lineage>
</organism>
<feature type="region of interest" description="Disordered" evidence="1">
    <location>
        <begin position="1"/>
        <end position="73"/>
    </location>
</feature>
<dbReference type="OrthoDB" id="417078at2759"/>
<evidence type="ECO:0000313" key="2">
    <source>
        <dbReference type="EMBL" id="RKO87844.1"/>
    </source>
</evidence>
<proteinExistence type="predicted"/>